<comment type="similarity">
    <text evidence="2">Belongs to the malic enzymes family.</text>
</comment>
<organism evidence="10 11">
    <name type="scientific">Microbaculum marinisediminis</name>
    <dbReference type="NCBI Taxonomy" id="2931392"/>
    <lineage>
        <taxon>Bacteria</taxon>
        <taxon>Pseudomonadati</taxon>
        <taxon>Pseudomonadota</taxon>
        <taxon>Alphaproteobacteria</taxon>
        <taxon>Hyphomicrobiales</taxon>
        <taxon>Tepidamorphaceae</taxon>
        <taxon>Microbaculum</taxon>
    </lineage>
</organism>
<dbReference type="Proteomes" id="UP001320898">
    <property type="component" value="Unassembled WGS sequence"/>
</dbReference>
<evidence type="ECO:0000256" key="2">
    <source>
        <dbReference type="ARBA" id="ARBA00008785"/>
    </source>
</evidence>
<dbReference type="GO" id="GO:0046872">
    <property type="term" value="F:metal ion binding"/>
    <property type="evidence" value="ECO:0007669"/>
    <property type="project" value="UniProtKB-KW"/>
</dbReference>
<dbReference type="InterPro" id="IPR037062">
    <property type="entry name" value="Malic_N_dom_sf"/>
</dbReference>
<dbReference type="SMART" id="SM00919">
    <property type="entry name" value="Malic_M"/>
    <property type="match status" value="1"/>
</dbReference>
<reference evidence="10 11" key="1">
    <citation type="submission" date="2022-04" db="EMBL/GenBank/DDBJ databases">
        <authorList>
            <person name="Ye Y.-Q."/>
            <person name="Du Z.-J."/>
        </authorList>
    </citation>
    <scope>NUCLEOTIDE SEQUENCE [LARGE SCALE GENOMIC DNA]</scope>
    <source>
        <strain evidence="10 11">A6E488</strain>
    </source>
</reference>
<dbReference type="InterPro" id="IPR015884">
    <property type="entry name" value="Malic_enzyme_CS"/>
</dbReference>
<evidence type="ECO:0000313" key="10">
    <source>
        <dbReference type="EMBL" id="MCT8974235.1"/>
    </source>
</evidence>
<evidence type="ECO:0000256" key="4">
    <source>
        <dbReference type="ARBA" id="ARBA00023002"/>
    </source>
</evidence>
<dbReference type="PIRSF" id="PIRSF000106">
    <property type="entry name" value="ME"/>
    <property type="match status" value="1"/>
</dbReference>
<dbReference type="GO" id="GO:0016616">
    <property type="term" value="F:oxidoreductase activity, acting on the CH-OH group of donors, NAD or NADP as acceptor"/>
    <property type="evidence" value="ECO:0007669"/>
    <property type="project" value="InterPro"/>
</dbReference>
<comment type="caution">
    <text evidence="10">The sequence shown here is derived from an EMBL/GenBank/DDBJ whole genome shotgun (WGS) entry which is preliminary data.</text>
</comment>
<dbReference type="InterPro" id="IPR001891">
    <property type="entry name" value="Malic_OxRdtase"/>
</dbReference>
<dbReference type="InterPro" id="IPR012302">
    <property type="entry name" value="Malic_NAD-bd"/>
</dbReference>
<dbReference type="InterPro" id="IPR046346">
    <property type="entry name" value="Aminoacid_DH-like_N_sf"/>
</dbReference>
<feature type="domain" description="Malic enzyme NAD-binding" evidence="8">
    <location>
        <begin position="172"/>
        <end position="395"/>
    </location>
</feature>
<keyword evidence="3 7" id="KW-0479">Metal-binding</keyword>
<feature type="active site" description="Proton acceptor" evidence="5">
    <location>
        <position position="103"/>
    </location>
</feature>
<evidence type="ECO:0000256" key="3">
    <source>
        <dbReference type="ARBA" id="ARBA00022723"/>
    </source>
</evidence>
<evidence type="ECO:0000256" key="5">
    <source>
        <dbReference type="PIRSR" id="PIRSR000106-1"/>
    </source>
</evidence>
<name>A0AAW5R1T5_9HYPH</name>
<sequence length="438" mass="45584">MSSAPIRPWSVTPEAAIAAVTKIHSGSGKLEVVSKVLVESLQDVATLYTPGVATLVREVQKDPARVDELTNRGNTIAVVTDGTAVLGFGRTGPLPAVPVMEGKAIMFKLLAGLDAVPLCLDVNDPDRLVDHIAALEPSFAGFNLEDISTPHCFSTVSELERRLSVPVFHDDQYGTATVIVAGVMNALKHVGKKPGDVRVVINGAGAAGTAATNLILAFGVGDVVCCDRHGILAAGREQPSPHMTALAARTNRERLSGQLADAVRGADIFIGLSTGGILTESHVQSMARDPIVFACANPEPEIMPDLALHAGAAVAGSGRFDFPNQCNNVLAFPGIMRGAIETRTVRISEGICLAAARAIAGHVPDAALRFDNVLPTPLDPALCPVVAEAVAAEAIKEGLAQRSPAPGTVANIVRELSVITGKQQRFLAELAADLGSSR</sequence>
<dbReference type="EMBL" id="JALIDZ010000011">
    <property type="protein sequence ID" value="MCT8974235.1"/>
    <property type="molecule type" value="Genomic_DNA"/>
</dbReference>
<dbReference type="Pfam" id="PF00390">
    <property type="entry name" value="malic"/>
    <property type="match status" value="1"/>
</dbReference>
<evidence type="ECO:0000259" key="8">
    <source>
        <dbReference type="SMART" id="SM00919"/>
    </source>
</evidence>
<feature type="binding site" evidence="6">
    <location>
        <position position="297"/>
    </location>
    <ligand>
        <name>(S)-malate</name>
        <dbReference type="ChEBI" id="CHEBI:15589"/>
    </ligand>
</feature>
<feature type="binding site" evidence="7">
    <location>
        <position position="171"/>
    </location>
    <ligand>
        <name>a divalent metal cation</name>
        <dbReference type="ChEBI" id="CHEBI:60240"/>
    </ligand>
</feature>
<dbReference type="Gene3D" id="3.40.50.10380">
    <property type="entry name" value="Malic enzyme, N-terminal domain"/>
    <property type="match status" value="1"/>
</dbReference>
<evidence type="ECO:0000313" key="11">
    <source>
        <dbReference type="Proteomes" id="UP001320898"/>
    </source>
</evidence>
<dbReference type="InterPro" id="IPR051674">
    <property type="entry name" value="Malate_Decarboxylase"/>
</dbReference>
<comment type="cofactor">
    <cofactor evidence="7">
        <name>Mg(2+)</name>
        <dbReference type="ChEBI" id="CHEBI:18420"/>
    </cofactor>
    <cofactor evidence="7">
        <name>Mn(2+)</name>
        <dbReference type="ChEBI" id="CHEBI:29035"/>
    </cofactor>
    <text evidence="7">Divalent metal cations. Prefers magnesium or manganese.</text>
</comment>
<dbReference type="GO" id="GO:0004470">
    <property type="term" value="F:malic enzyme activity"/>
    <property type="evidence" value="ECO:0007669"/>
    <property type="project" value="InterPro"/>
</dbReference>
<dbReference type="InterPro" id="IPR045213">
    <property type="entry name" value="Malic_NAD-bd_bact_type"/>
</dbReference>
<protein>
    <submittedName>
        <fullName evidence="10">NADP-dependent malic enzyme</fullName>
    </submittedName>
</protein>
<feature type="binding site" evidence="7">
    <location>
        <position position="146"/>
    </location>
    <ligand>
        <name>a divalent metal cation</name>
        <dbReference type="ChEBI" id="CHEBI:60240"/>
    </ligand>
</feature>
<dbReference type="AlphaFoldDB" id="A0AAW5R1T5"/>
<dbReference type="PANTHER" id="PTHR43237">
    <property type="entry name" value="NADP-DEPENDENT MALIC ENZYME"/>
    <property type="match status" value="1"/>
</dbReference>
<dbReference type="SUPFAM" id="SSF53223">
    <property type="entry name" value="Aminoacid dehydrogenase-like, N-terminal domain"/>
    <property type="match status" value="1"/>
</dbReference>
<evidence type="ECO:0000259" key="9">
    <source>
        <dbReference type="SMART" id="SM01274"/>
    </source>
</evidence>
<gene>
    <name evidence="10" type="ORF">MUB46_20405</name>
</gene>
<dbReference type="PANTHER" id="PTHR43237:SF4">
    <property type="entry name" value="NADP-DEPENDENT MALIC ENZYME"/>
    <property type="match status" value="1"/>
</dbReference>
<dbReference type="InterPro" id="IPR012301">
    <property type="entry name" value="Malic_N_dom"/>
</dbReference>
<dbReference type="CDD" id="cd05311">
    <property type="entry name" value="NAD_bind_2_malic_enz"/>
    <property type="match status" value="1"/>
</dbReference>
<comment type="cofactor">
    <cofactor evidence="1">
        <name>Mn(2+)</name>
        <dbReference type="ChEBI" id="CHEBI:29035"/>
    </cofactor>
</comment>
<proteinExistence type="inferred from homology"/>
<evidence type="ECO:0000256" key="7">
    <source>
        <dbReference type="PIRSR" id="PIRSR000106-3"/>
    </source>
</evidence>
<dbReference type="SMART" id="SM01274">
    <property type="entry name" value="malic"/>
    <property type="match status" value="1"/>
</dbReference>
<dbReference type="Pfam" id="PF03949">
    <property type="entry name" value="Malic_M"/>
    <property type="match status" value="1"/>
</dbReference>
<dbReference type="InterPro" id="IPR036291">
    <property type="entry name" value="NAD(P)-bd_dom_sf"/>
</dbReference>
<feature type="domain" description="Malic enzyme N-terminal" evidence="9">
    <location>
        <begin position="27"/>
        <end position="164"/>
    </location>
</feature>
<dbReference type="PROSITE" id="PS00331">
    <property type="entry name" value="MALIC_ENZYMES"/>
    <property type="match status" value="1"/>
</dbReference>
<feature type="binding site" evidence="7">
    <location>
        <position position="145"/>
    </location>
    <ligand>
        <name>a divalent metal cation</name>
        <dbReference type="ChEBI" id="CHEBI:60240"/>
    </ligand>
</feature>
<keyword evidence="4" id="KW-0560">Oxidoreductase</keyword>
<keyword evidence="11" id="KW-1185">Reference proteome</keyword>
<dbReference type="GO" id="GO:0051287">
    <property type="term" value="F:NAD binding"/>
    <property type="evidence" value="ECO:0007669"/>
    <property type="project" value="InterPro"/>
</dbReference>
<accession>A0AAW5R1T5</accession>
<dbReference type="RefSeq" id="WP_261617822.1">
    <property type="nucleotide sequence ID" value="NZ_JALIDZ010000011.1"/>
</dbReference>
<evidence type="ECO:0000256" key="1">
    <source>
        <dbReference type="ARBA" id="ARBA00001936"/>
    </source>
</evidence>
<feature type="active site" description="Proton donor" evidence="5">
    <location>
        <position position="48"/>
    </location>
</feature>
<dbReference type="SUPFAM" id="SSF51735">
    <property type="entry name" value="NAD(P)-binding Rossmann-fold domains"/>
    <property type="match status" value="1"/>
</dbReference>
<evidence type="ECO:0000256" key="6">
    <source>
        <dbReference type="PIRSR" id="PIRSR000106-2"/>
    </source>
</evidence>
<dbReference type="Gene3D" id="3.40.50.720">
    <property type="entry name" value="NAD(P)-binding Rossmann-like Domain"/>
    <property type="match status" value="1"/>
</dbReference>
<feature type="binding site" evidence="6">
    <location>
        <position position="327"/>
    </location>
    <ligand>
        <name>(S)-malate</name>
        <dbReference type="ChEBI" id="CHEBI:15589"/>
    </ligand>
</feature>